<feature type="compositionally biased region" description="Low complexity" evidence="1">
    <location>
        <begin position="187"/>
        <end position="254"/>
    </location>
</feature>
<dbReference type="RefSeq" id="XP_003031529.1">
    <property type="nucleotide sequence ID" value="XM_003031483.1"/>
</dbReference>
<dbReference type="HOGENOM" id="CLU_473402_0_0_1"/>
<evidence type="ECO:0000313" key="3">
    <source>
        <dbReference type="EMBL" id="EFI96626.1"/>
    </source>
</evidence>
<feature type="compositionally biased region" description="Acidic residues" evidence="1">
    <location>
        <begin position="91"/>
        <end position="103"/>
    </location>
</feature>
<feature type="compositionally biased region" description="Basic and acidic residues" evidence="1">
    <location>
        <begin position="546"/>
        <end position="556"/>
    </location>
</feature>
<dbReference type="EMBL" id="GL377307">
    <property type="protein sequence ID" value="EFI96626.1"/>
    <property type="molecule type" value="Genomic_DNA"/>
</dbReference>
<proteinExistence type="predicted"/>
<evidence type="ECO:0000256" key="1">
    <source>
        <dbReference type="SAM" id="MobiDB-lite"/>
    </source>
</evidence>
<dbReference type="eggNOG" id="ENOG502SQWK">
    <property type="taxonomic scope" value="Eukaryota"/>
</dbReference>
<feature type="compositionally biased region" description="Pro residues" evidence="1">
    <location>
        <begin position="255"/>
        <end position="272"/>
    </location>
</feature>
<dbReference type="Proteomes" id="UP000007431">
    <property type="component" value="Unassembled WGS sequence"/>
</dbReference>
<feature type="compositionally biased region" description="Acidic residues" evidence="1">
    <location>
        <begin position="559"/>
        <end position="576"/>
    </location>
</feature>
<keyword evidence="4" id="KW-1185">Reference proteome</keyword>
<accession>D8Q6E6</accession>
<dbReference type="Pfam" id="PF20149">
    <property type="entry name" value="DUF6532"/>
    <property type="match status" value="1"/>
</dbReference>
<organism evidence="4">
    <name type="scientific">Schizophyllum commune (strain H4-8 / FGSC 9210)</name>
    <name type="common">Split gill fungus</name>
    <dbReference type="NCBI Taxonomy" id="578458"/>
    <lineage>
        <taxon>Eukaryota</taxon>
        <taxon>Fungi</taxon>
        <taxon>Dikarya</taxon>
        <taxon>Basidiomycota</taxon>
        <taxon>Agaricomycotina</taxon>
        <taxon>Agaricomycetes</taxon>
        <taxon>Agaricomycetidae</taxon>
        <taxon>Agaricales</taxon>
        <taxon>Schizophyllaceae</taxon>
        <taxon>Schizophyllum</taxon>
    </lineage>
</organism>
<evidence type="ECO:0000313" key="4">
    <source>
        <dbReference type="Proteomes" id="UP000007431"/>
    </source>
</evidence>
<gene>
    <name evidence="3" type="ORF">SCHCODRAFT_82590</name>
</gene>
<feature type="region of interest" description="Disordered" evidence="1">
    <location>
        <begin position="544"/>
        <end position="576"/>
    </location>
</feature>
<reference evidence="3 4" key="1">
    <citation type="journal article" date="2010" name="Nat. Biotechnol.">
        <title>Genome sequence of the model mushroom Schizophyllum commune.</title>
        <authorList>
            <person name="Ohm R.A."/>
            <person name="de Jong J.F."/>
            <person name="Lugones L.G."/>
            <person name="Aerts A."/>
            <person name="Kothe E."/>
            <person name="Stajich J.E."/>
            <person name="de Vries R.P."/>
            <person name="Record E."/>
            <person name="Levasseur A."/>
            <person name="Baker S.E."/>
            <person name="Bartholomew K.A."/>
            <person name="Coutinho P.M."/>
            <person name="Erdmann S."/>
            <person name="Fowler T.J."/>
            <person name="Gathman A.C."/>
            <person name="Lombard V."/>
            <person name="Henrissat B."/>
            <person name="Knabe N."/>
            <person name="Kuees U."/>
            <person name="Lilly W.W."/>
            <person name="Lindquist E."/>
            <person name="Lucas S."/>
            <person name="Magnuson J.K."/>
            <person name="Piumi F."/>
            <person name="Raudaskoski M."/>
            <person name="Salamov A."/>
            <person name="Schmutz J."/>
            <person name="Schwarze F.W.M.R."/>
            <person name="vanKuyk P.A."/>
            <person name="Horton J.S."/>
            <person name="Grigoriev I.V."/>
            <person name="Woesten H.A.B."/>
        </authorList>
    </citation>
    <scope>NUCLEOTIDE SEQUENCE [LARGE SCALE GENOMIC DNA]</scope>
    <source>
        <strain evidence="4">H4-8 / FGSC 9210</strain>
    </source>
</reference>
<dbReference type="GeneID" id="9589230"/>
<feature type="compositionally biased region" description="Polar residues" evidence="1">
    <location>
        <begin position="117"/>
        <end position="143"/>
    </location>
</feature>
<dbReference type="VEuPathDB" id="FungiDB:SCHCODRAFT_02627802"/>
<protein>
    <submittedName>
        <fullName evidence="3">Expressed protein</fullName>
    </submittedName>
</protein>
<dbReference type="OrthoDB" id="3268768at2759"/>
<dbReference type="OMA" id="AYIACEM"/>
<name>D8Q6E6_SCHCM</name>
<dbReference type="KEGG" id="scm:SCHCO_02627802"/>
<dbReference type="AlphaFoldDB" id="D8Q6E6"/>
<feature type="compositionally biased region" description="Basic and acidic residues" evidence="1">
    <location>
        <begin position="64"/>
        <end position="74"/>
    </location>
</feature>
<sequence length="576" mass="63215">MPSVASKRPALRGFADSSSSDESMETLPPPPKRSRRARPVAEEESSEHEVESRPRSARQRLTRRSHEADTSVRAKKDRGRGRARQPPSDHEDCDDEDEMESEEETTKARSLDKFGSSAVSESHTRLSIRTGDLENTLNTSGGASRQDPKPTRIRRKDLLSEANATAPIKDSNMWTSDSNFDRQHTESGQPSATTSSSGQASSSTNGTSAQSSPSTSSSSTSTSSSSTSASSSSTSTSASSTSTSPSTANSTSSAGPPPPGAPTPGPTPPIPPSDVTNGPMPLQYIPGFVHRPHYRYKAGDLDGTSKQVILRTCREYEALILSVDAFPDSVKQRVWLQQCFAGACRSMGVNFVFDDRLRSMVVGRGSRIRGDMLKIVRGKVASEYKFRLSTRRIAVRKNLKKAENLKKDNGYLYQNDKTLVGYCRSKLVPIILQEALFGSDSTSFGVVYRRYFDPIPLPTLALVYSMINHCITEWSSGNRVVAKFTEEDVKIKNYQAHLKLVSDWSSDEPGTTRNMRVRWYRKIRALAGIEDTTQPTITVSAAARMKAREELSKHTGDTSTDEDVDDEDEEEDEGSA</sequence>
<feature type="domain" description="DUF6532" evidence="2">
    <location>
        <begin position="313"/>
        <end position="504"/>
    </location>
</feature>
<evidence type="ECO:0000259" key="2">
    <source>
        <dbReference type="Pfam" id="PF20149"/>
    </source>
</evidence>
<dbReference type="STRING" id="578458.D8Q6E6"/>
<feature type="region of interest" description="Disordered" evidence="1">
    <location>
        <begin position="1"/>
        <end position="284"/>
    </location>
</feature>
<dbReference type="InterPro" id="IPR045341">
    <property type="entry name" value="DUF6532"/>
</dbReference>
<dbReference type="InParanoid" id="D8Q6E6"/>